<dbReference type="PROSITE" id="PS01124">
    <property type="entry name" value="HTH_ARAC_FAMILY_2"/>
    <property type="match status" value="1"/>
</dbReference>
<dbReference type="SMART" id="SM00342">
    <property type="entry name" value="HTH_ARAC"/>
    <property type="match status" value="1"/>
</dbReference>
<dbReference type="RefSeq" id="WP_256538001.1">
    <property type="nucleotide sequence ID" value="NZ_JANHOH010000001.1"/>
</dbReference>
<dbReference type="Gene3D" id="1.10.10.60">
    <property type="entry name" value="Homeodomain-like"/>
    <property type="match status" value="1"/>
</dbReference>
<reference evidence="5 6" key="1">
    <citation type="submission" date="2022-07" db="EMBL/GenBank/DDBJ databases">
        <title>Mucilaginibacter sp. JC4.</title>
        <authorList>
            <person name="Le V."/>
            <person name="Ko S.-R."/>
            <person name="Ahn C.-Y."/>
            <person name="Oh H.-M."/>
        </authorList>
    </citation>
    <scope>NUCLEOTIDE SEQUENCE [LARGE SCALE GENOMIC DNA]</scope>
    <source>
        <strain evidence="5 6">JC4</strain>
    </source>
</reference>
<evidence type="ECO:0000259" key="4">
    <source>
        <dbReference type="PROSITE" id="PS01124"/>
    </source>
</evidence>
<evidence type="ECO:0000256" key="1">
    <source>
        <dbReference type="ARBA" id="ARBA00023015"/>
    </source>
</evidence>
<evidence type="ECO:0000256" key="3">
    <source>
        <dbReference type="ARBA" id="ARBA00023163"/>
    </source>
</evidence>
<proteinExistence type="predicted"/>
<dbReference type="SUPFAM" id="SSF46689">
    <property type="entry name" value="Homeodomain-like"/>
    <property type="match status" value="1"/>
</dbReference>
<evidence type="ECO:0000313" key="6">
    <source>
        <dbReference type="Proteomes" id="UP001204376"/>
    </source>
</evidence>
<dbReference type="Proteomes" id="UP001204376">
    <property type="component" value="Unassembled WGS sequence"/>
</dbReference>
<keyword evidence="1" id="KW-0805">Transcription regulation</keyword>
<keyword evidence="3" id="KW-0804">Transcription</keyword>
<dbReference type="EMBL" id="JANHOH010000001">
    <property type="protein sequence ID" value="MCQ6957808.1"/>
    <property type="molecule type" value="Genomic_DNA"/>
</dbReference>
<accession>A0ABT1T023</accession>
<dbReference type="PANTHER" id="PTHR43280">
    <property type="entry name" value="ARAC-FAMILY TRANSCRIPTIONAL REGULATOR"/>
    <property type="match status" value="1"/>
</dbReference>
<gene>
    <name evidence="5" type="ORF">NPE20_07565</name>
</gene>
<keyword evidence="2" id="KW-0238">DNA-binding</keyword>
<keyword evidence="6" id="KW-1185">Reference proteome</keyword>
<organism evidence="5 6">
    <name type="scientific">Mucilaginibacter aquariorum</name>
    <dbReference type="NCBI Taxonomy" id="2967225"/>
    <lineage>
        <taxon>Bacteria</taxon>
        <taxon>Pseudomonadati</taxon>
        <taxon>Bacteroidota</taxon>
        <taxon>Sphingobacteriia</taxon>
        <taxon>Sphingobacteriales</taxon>
        <taxon>Sphingobacteriaceae</taxon>
        <taxon>Mucilaginibacter</taxon>
    </lineage>
</organism>
<dbReference type="Pfam" id="PF12833">
    <property type="entry name" value="HTH_18"/>
    <property type="match status" value="1"/>
</dbReference>
<sequence length="311" mass="36284">MKATDKLIFNNLKEQYVHFGLPLDEIDDKTEFTIHDIKNIHLDLPFQSPVYRANFFSFVFVKNGYGQYTTDDKLFKTMPGIIYFTNPGHFKSHLWKSLKEVFLVTLSESFLKENVHQDIFEEFPFLLAETVQPRVLSPDVFAEFEQLYKQIQKEYTKNSPYRNRLIGNLFVVLLLKIKEYFWEDYNPIYEGNRSSQIVKNFKLTLEKHYRDLSSGKVEKAFRVQDYADAQALHPNYLSNVIKTKTGKAIGTWIADKTIAEAKSLLQNSSTSIKEIAYLLGFAESAHFSNYFKKHTNISPVLFRKQHNSLAS</sequence>
<dbReference type="PANTHER" id="PTHR43280:SF32">
    <property type="entry name" value="TRANSCRIPTIONAL REGULATORY PROTEIN"/>
    <property type="match status" value="1"/>
</dbReference>
<evidence type="ECO:0000313" key="5">
    <source>
        <dbReference type="EMBL" id="MCQ6957808.1"/>
    </source>
</evidence>
<feature type="domain" description="HTH araC/xylS-type" evidence="4">
    <location>
        <begin position="207"/>
        <end position="305"/>
    </location>
</feature>
<comment type="caution">
    <text evidence="5">The sequence shown here is derived from an EMBL/GenBank/DDBJ whole genome shotgun (WGS) entry which is preliminary data.</text>
</comment>
<dbReference type="InterPro" id="IPR018060">
    <property type="entry name" value="HTH_AraC"/>
</dbReference>
<dbReference type="InterPro" id="IPR009057">
    <property type="entry name" value="Homeodomain-like_sf"/>
</dbReference>
<evidence type="ECO:0000256" key="2">
    <source>
        <dbReference type="ARBA" id="ARBA00023125"/>
    </source>
</evidence>
<protein>
    <submittedName>
        <fullName evidence="5">AraC family transcriptional regulator</fullName>
    </submittedName>
</protein>
<name>A0ABT1T023_9SPHI</name>